<feature type="transmembrane region" description="Helical" evidence="1">
    <location>
        <begin position="47"/>
        <end position="73"/>
    </location>
</feature>
<dbReference type="Proteomes" id="UP000229307">
    <property type="component" value="Unassembled WGS sequence"/>
</dbReference>
<keyword evidence="1" id="KW-0812">Transmembrane</keyword>
<evidence type="ECO:0000256" key="1">
    <source>
        <dbReference type="SAM" id="Phobius"/>
    </source>
</evidence>
<evidence type="ECO:0000313" key="3">
    <source>
        <dbReference type="Proteomes" id="UP000229307"/>
    </source>
</evidence>
<keyword evidence="1" id="KW-1133">Transmembrane helix</keyword>
<feature type="transmembrane region" description="Helical" evidence="1">
    <location>
        <begin position="7"/>
        <end position="27"/>
    </location>
</feature>
<gene>
    <name evidence="2" type="ORF">COY52_12990</name>
</gene>
<dbReference type="EMBL" id="PFMR01000364">
    <property type="protein sequence ID" value="PIZ14281.1"/>
    <property type="molecule type" value="Genomic_DNA"/>
</dbReference>
<feature type="transmembrane region" description="Helical" evidence="1">
    <location>
        <begin position="85"/>
        <end position="109"/>
    </location>
</feature>
<dbReference type="AlphaFoldDB" id="A0A2M7S3X0"/>
<reference evidence="3" key="1">
    <citation type="submission" date="2017-09" db="EMBL/GenBank/DDBJ databases">
        <title>Depth-based differentiation of microbial function through sediment-hosted aquifers and enrichment of novel symbionts in the deep terrestrial subsurface.</title>
        <authorList>
            <person name="Probst A.J."/>
            <person name="Ladd B."/>
            <person name="Jarett J.K."/>
            <person name="Geller-Mcgrath D.E."/>
            <person name="Sieber C.M.K."/>
            <person name="Emerson J.B."/>
            <person name="Anantharaman K."/>
            <person name="Thomas B.C."/>
            <person name="Malmstrom R."/>
            <person name="Stieglmeier M."/>
            <person name="Klingl A."/>
            <person name="Woyke T."/>
            <person name="Ryan C.M."/>
            <person name="Banfield J.F."/>
        </authorList>
    </citation>
    <scope>NUCLEOTIDE SEQUENCE [LARGE SCALE GENOMIC DNA]</scope>
</reference>
<organism evidence="2 3">
    <name type="scientific">Candidatus Desantisbacteria bacterium CG_4_10_14_0_8_um_filter_48_22</name>
    <dbReference type="NCBI Taxonomy" id="1974543"/>
    <lineage>
        <taxon>Bacteria</taxon>
        <taxon>Candidatus Desantisiibacteriota</taxon>
    </lineage>
</organism>
<proteinExistence type="predicted"/>
<keyword evidence="1" id="KW-0472">Membrane</keyword>
<protein>
    <submittedName>
        <fullName evidence="2">Uncharacterized protein</fullName>
    </submittedName>
</protein>
<name>A0A2M7S3X0_9BACT</name>
<sequence>MKITRKQIIIAIGIGIIIWGIRDAFLLGQTIKLSISFYALMQNAPVWAKIIPVIYCYFIGLNGIAGSLMGIGLVQLKLWSLKTIIIIMVIKFINALVGIMTTVVVISITKKFPMARFTREFIIWSLIITASLIVISVLKNKELREEFK</sequence>
<evidence type="ECO:0000313" key="2">
    <source>
        <dbReference type="EMBL" id="PIZ14281.1"/>
    </source>
</evidence>
<accession>A0A2M7S3X0</accession>
<feature type="transmembrane region" description="Helical" evidence="1">
    <location>
        <begin position="121"/>
        <end position="138"/>
    </location>
</feature>
<comment type="caution">
    <text evidence="2">The sequence shown here is derived from an EMBL/GenBank/DDBJ whole genome shotgun (WGS) entry which is preliminary data.</text>
</comment>